<accession>A0A914VAI9</accession>
<proteinExistence type="predicted"/>
<feature type="compositionally biased region" description="Pro residues" evidence="1">
    <location>
        <begin position="40"/>
        <end position="55"/>
    </location>
</feature>
<feature type="region of interest" description="Disordered" evidence="1">
    <location>
        <begin position="1"/>
        <end position="95"/>
    </location>
</feature>
<evidence type="ECO:0000313" key="2">
    <source>
        <dbReference type="Proteomes" id="UP000887566"/>
    </source>
</evidence>
<sequence length="142" mass="15176">MLRKADALGPGGGARLLDFLNIPPPSHPPDASPTLEHRPLPPQWQPPIPPTPPSPASCMDESQYDEAQPPEPAVRPSKQSGALPGSFHKTPTLPRTVNGYEVSASQMQRDSGGAMAVDWDECRGSLLRENPETGSFYVPTGS</sequence>
<protein>
    <submittedName>
        <fullName evidence="3">Uncharacterized protein</fullName>
    </submittedName>
</protein>
<reference evidence="3" key="1">
    <citation type="submission" date="2022-11" db="UniProtKB">
        <authorList>
            <consortium name="WormBaseParasite"/>
        </authorList>
    </citation>
    <scope>IDENTIFICATION</scope>
</reference>
<dbReference type="AlphaFoldDB" id="A0A914VAI9"/>
<name>A0A914VAI9_9BILA</name>
<feature type="compositionally biased region" description="Pro residues" evidence="1">
    <location>
        <begin position="22"/>
        <end position="31"/>
    </location>
</feature>
<dbReference type="Proteomes" id="UP000887566">
    <property type="component" value="Unplaced"/>
</dbReference>
<organism evidence="2 3">
    <name type="scientific">Plectus sambesii</name>
    <dbReference type="NCBI Taxonomy" id="2011161"/>
    <lineage>
        <taxon>Eukaryota</taxon>
        <taxon>Metazoa</taxon>
        <taxon>Ecdysozoa</taxon>
        <taxon>Nematoda</taxon>
        <taxon>Chromadorea</taxon>
        <taxon>Plectida</taxon>
        <taxon>Plectina</taxon>
        <taxon>Plectoidea</taxon>
        <taxon>Plectidae</taxon>
        <taxon>Plectus</taxon>
    </lineage>
</organism>
<dbReference type="WBParaSite" id="PSAMB.scaffold16365size1347.g36901.t1">
    <property type="protein sequence ID" value="PSAMB.scaffold16365size1347.g36901.t1"/>
    <property type="gene ID" value="PSAMB.scaffold16365size1347.g36901"/>
</dbReference>
<evidence type="ECO:0000256" key="1">
    <source>
        <dbReference type="SAM" id="MobiDB-lite"/>
    </source>
</evidence>
<evidence type="ECO:0000313" key="3">
    <source>
        <dbReference type="WBParaSite" id="PSAMB.scaffold16365size1347.g36901.t1"/>
    </source>
</evidence>
<keyword evidence="2" id="KW-1185">Reference proteome</keyword>